<proteinExistence type="predicted"/>
<reference evidence="2" key="3">
    <citation type="journal article" date="2017" name="Nature">
        <title>Genome sequence of the progenitor of the wheat D genome Aegilops tauschii.</title>
        <authorList>
            <person name="Luo M.C."/>
            <person name="Gu Y.Q."/>
            <person name="Puiu D."/>
            <person name="Wang H."/>
            <person name="Twardziok S.O."/>
            <person name="Deal K.R."/>
            <person name="Huo N."/>
            <person name="Zhu T."/>
            <person name="Wang L."/>
            <person name="Wang Y."/>
            <person name="McGuire P.E."/>
            <person name="Liu S."/>
            <person name="Long H."/>
            <person name="Ramasamy R.K."/>
            <person name="Rodriguez J.C."/>
            <person name="Van S.L."/>
            <person name="Yuan L."/>
            <person name="Wang Z."/>
            <person name="Xia Z."/>
            <person name="Xiao L."/>
            <person name="Anderson O.D."/>
            <person name="Ouyang S."/>
            <person name="Liang Y."/>
            <person name="Zimin A.V."/>
            <person name="Pertea G."/>
            <person name="Qi P."/>
            <person name="Bennetzen J.L."/>
            <person name="Dai X."/>
            <person name="Dawson M.W."/>
            <person name="Muller H.G."/>
            <person name="Kugler K."/>
            <person name="Rivarola-Duarte L."/>
            <person name="Spannagl M."/>
            <person name="Mayer K.F.X."/>
            <person name="Lu F.H."/>
            <person name="Bevan M.W."/>
            <person name="Leroy P."/>
            <person name="Li P."/>
            <person name="You F.M."/>
            <person name="Sun Q."/>
            <person name="Liu Z."/>
            <person name="Lyons E."/>
            <person name="Wicker T."/>
            <person name="Salzberg S.L."/>
            <person name="Devos K.M."/>
            <person name="Dvorak J."/>
        </authorList>
    </citation>
    <scope>NUCLEOTIDE SEQUENCE [LARGE SCALE GENOMIC DNA]</scope>
    <source>
        <strain evidence="2">cv. AL8/78</strain>
    </source>
</reference>
<name>A0A453A8L9_AEGTS</name>
<reference evidence="2" key="4">
    <citation type="submission" date="2019-03" db="UniProtKB">
        <authorList>
            <consortium name="EnsemblPlants"/>
        </authorList>
    </citation>
    <scope>IDENTIFICATION</scope>
</reference>
<evidence type="ECO:0000313" key="2">
    <source>
        <dbReference type="EnsemblPlants" id="AET2Gv20029200.1"/>
    </source>
</evidence>
<reference evidence="2" key="5">
    <citation type="journal article" date="2021" name="G3 (Bethesda)">
        <title>Aegilops tauschii genome assembly Aet v5.0 features greater sequence contiguity and improved annotation.</title>
        <authorList>
            <person name="Wang L."/>
            <person name="Zhu T."/>
            <person name="Rodriguez J.C."/>
            <person name="Deal K.R."/>
            <person name="Dubcovsky J."/>
            <person name="McGuire P.E."/>
            <person name="Lux T."/>
            <person name="Spannagl M."/>
            <person name="Mayer K.F.X."/>
            <person name="Baldrich P."/>
            <person name="Meyers B.C."/>
            <person name="Huo N."/>
            <person name="Gu Y.Q."/>
            <person name="Zhou H."/>
            <person name="Devos K.M."/>
            <person name="Bennetzen J.L."/>
            <person name="Unver T."/>
            <person name="Budak H."/>
            <person name="Gulick P.J."/>
            <person name="Galiba G."/>
            <person name="Kalapos B."/>
            <person name="Nelson D.R."/>
            <person name="Li P."/>
            <person name="You F.M."/>
            <person name="Luo M.C."/>
            <person name="Dvorak J."/>
        </authorList>
    </citation>
    <scope>NUCLEOTIDE SEQUENCE [LARGE SCALE GENOMIC DNA]</scope>
    <source>
        <strain evidence="2">cv. AL8/78</strain>
    </source>
</reference>
<keyword evidence="3" id="KW-1185">Reference proteome</keyword>
<dbReference type="STRING" id="200361.A0A453A8L9"/>
<dbReference type="Gene3D" id="3.40.50.300">
    <property type="entry name" value="P-loop containing nucleotide triphosphate hydrolases"/>
    <property type="match status" value="1"/>
</dbReference>
<feature type="compositionally biased region" description="Basic residues" evidence="1">
    <location>
        <begin position="229"/>
        <end position="256"/>
    </location>
</feature>
<feature type="region of interest" description="Disordered" evidence="1">
    <location>
        <begin position="137"/>
        <end position="266"/>
    </location>
</feature>
<dbReference type="Gramene" id="AET2Gv20029200.1">
    <property type="protein sequence ID" value="AET2Gv20029200.1"/>
    <property type="gene ID" value="AET2Gv20029200"/>
</dbReference>
<organism evidence="2 3">
    <name type="scientific">Aegilops tauschii subsp. strangulata</name>
    <name type="common">Goatgrass</name>
    <dbReference type="NCBI Taxonomy" id="200361"/>
    <lineage>
        <taxon>Eukaryota</taxon>
        <taxon>Viridiplantae</taxon>
        <taxon>Streptophyta</taxon>
        <taxon>Embryophyta</taxon>
        <taxon>Tracheophyta</taxon>
        <taxon>Spermatophyta</taxon>
        <taxon>Magnoliopsida</taxon>
        <taxon>Liliopsida</taxon>
        <taxon>Poales</taxon>
        <taxon>Poaceae</taxon>
        <taxon>BOP clade</taxon>
        <taxon>Pooideae</taxon>
        <taxon>Triticodae</taxon>
        <taxon>Triticeae</taxon>
        <taxon>Triticinae</taxon>
        <taxon>Aegilops</taxon>
    </lineage>
</organism>
<dbReference type="EnsemblPlants" id="AET2Gv20029200.1">
    <property type="protein sequence ID" value="AET2Gv20029200.1"/>
    <property type="gene ID" value="AET2Gv20029200"/>
</dbReference>
<accession>A0A453A8L9</accession>
<evidence type="ECO:0000313" key="3">
    <source>
        <dbReference type="Proteomes" id="UP000015105"/>
    </source>
</evidence>
<protein>
    <recommendedName>
        <fullName evidence="4">Sulfotransferase</fullName>
    </recommendedName>
</protein>
<dbReference type="InterPro" id="IPR027417">
    <property type="entry name" value="P-loop_NTPase"/>
</dbReference>
<evidence type="ECO:0008006" key="4">
    <source>
        <dbReference type="Google" id="ProtNLM"/>
    </source>
</evidence>
<evidence type="ECO:0000256" key="1">
    <source>
        <dbReference type="SAM" id="MobiDB-lite"/>
    </source>
</evidence>
<sequence length="266" mass="29720">MSEIMVSLPWCPVYLTRQYRGFWIHAAQASFEPRSMDVFLASCPKSGTTWLKALAFSMLLSWLCPSSPSTLARALSVTSPYTKPKQERRRHKEKGDTVEFRRTNAFVFPSSTNSSSLHTITTIAVATLIPGQRRATTRTYLPTTPPGLARSTRTHDALPRTPRAKPSTDRRAHRVPRIANGMPRTRPCGVHLRGHTHAPHAHLHARQPRGPGAPDASGSRPYTRQSSPVHRRGLFTQHSRPKPRLRAARRPRRRPRAGLAPPPAPS</sequence>
<dbReference type="Proteomes" id="UP000015105">
    <property type="component" value="Chromosome 2D"/>
</dbReference>
<reference evidence="3" key="2">
    <citation type="journal article" date="2017" name="Nat. Plants">
        <title>The Aegilops tauschii genome reveals multiple impacts of transposons.</title>
        <authorList>
            <person name="Zhao G."/>
            <person name="Zou C."/>
            <person name="Li K."/>
            <person name="Wang K."/>
            <person name="Li T."/>
            <person name="Gao L."/>
            <person name="Zhang X."/>
            <person name="Wang H."/>
            <person name="Yang Z."/>
            <person name="Liu X."/>
            <person name="Jiang W."/>
            <person name="Mao L."/>
            <person name="Kong X."/>
            <person name="Jiao Y."/>
            <person name="Jia J."/>
        </authorList>
    </citation>
    <scope>NUCLEOTIDE SEQUENCE [LARGE SCALE GENOMIC DNA]</scope>
    <source>
        <strain evidence="3">cv. AL8/78</strain>
    </source>
</reference>
<feature type="compositionally biased region" description="Basic residues" evidence="1">
    <location>
        <begin position="192"/>
        <end position="207"/>
    </location>
</feature>
<dbReference type="SUPFAM" id="SSF52540">
    <property type="entry name" value="P-loop containing nucleoside triphosphate hydrolases"/>
    <property type="match status" value="1"/>
</dbReference>
<reference evidence="3" key="1">
    <citation type="journal article" date="2014" name="Science">
        <title>Ancient hybridizations among the ancestral genomes of bread wheat.</title>
        <authorList>
            <consortium name="International Wheat Genome Sequencing Consortium,"/>
            <person name="Marcussen T."/>
            <person name="Sandve S.R."/>
            <person name="Heier L."/>
            <person name="Spannagl M."/>
            <person name="Pfeifer M."/>
            <person name="Jakobsen K.S."/>
            <person name="Wulff B.B."/>
            <person name="Steuernagel B."/>
            <person name="Mayer K.F."/>
            <person name="Olsen O.A."/>
        </authorList>
    </citation>
    <scope>NUCLEOTIDE SEQUENCE [LARGE SCALE GENOMIC DNA]</scope>
    <source>
        <strain evidence="3">cv. AL8/78</strain>
    </source>
</reference>
<dbReference type="AlphaFoldDB" id="A0A453A8L9"/>